<protein>
    <recommendedName>
        <fullName evidence="2 8">Transcription elongation factor GreA</fullName>
    </recommendedName>
    <alternativeName>
        <fullName evidence="7 8">Transcript cleavage factor GreA</fullName>
    </alternativeName>
</protein>
<evidence type="ECO:0000313" key="13">
    <source>
        <dbReference type="Proteomes" id="UP000178999"/>
    </source>
</evidence>
<dbReference type="InterPro" id="IPR001437">
    <property type="entry name" value="Tscrpt_elong_fac_GreA/B_C"/>
</dbReference>
<dbReference type="InterPro" id="IPR006359">
    <property type="entry name" value="Tscrpt_elong_fac_GreA"/>
</dbReference>
<dbReference type="GO" id="GO:0032784">
    <property type="term" value="P:regulation of DNA-templated transcription elongation"/>
    <property type="evidence" value="ECO:0007669"/>
    <property type="project" value="UniProtKB-UniRule"/>
</dbReference>
<evidence type="ECO:0000259" key="11">
    <source>
        <dbReference type="Pfam" id="PF03449"/>
    </source>
</evidence>
<dbReference type="GO" id="GO:0006354">
    <property type="term" value="P:DNA-templated transcription elongation"/>
    <property type="evidence" value="ECO:0007669"/>
    <property type="project" value="TreeGrafter"/>
</dbReference>
<dbReference type="InterPro" id="IPR023459">
    <property type="entry name" value="Tscrpt_elong_fac_GreA/B_fam"/>
</dbReference>
<feature type="domain" description="Transcription elongation factor GreA/GreB N-terminal" evidence="11">
    <location>
        <begin position="8"/>
        <end position="77"/>
    </location>
</feature>
<dbReference type="Proteomes" id="UP000178999">
    <property type="component" value="Unassembled WGS sequence"/>
</dbReference>
<feature type="domain" description="Transcription elongation factor GreA/GreB C-terminal" evidence="10">
    <location>
        <begin position="85"/>
        <end position="155"/>
    </location>
</feature>
<evidence type="ECO:0000313" key="12">
    <source>
        <dbReference type="EMBL" id="OGM78926.1"/>
    </source>
</evidence>
<dbReference type="GO" id="GO:0070063">
    <property type="term" value="F:RNA polymerase binding"/>
    <property type="evidence" value="ECO:0007669"/>
    <property type="project" value="InterPro"/>
</dbReference>
<dbReference type="InterPro" id="IPR018151">
    <property type="entry name" value="TF_GreA/GreB_CS"/>
</dbReference>
<evidence type="ECO:0000256" key="4">
    <source>
        <dbReference type="ARBA" id="ARBA00023125"/>
    </source>
</evidence>
<comment type="caution">
    <text evidence="12">The sequence shown here is derived from an EMBL/GenBank/DDBJ whole genome shotgun (WGS) entry which is preliminary data.</text>
</comment>
<dbReference type="SUPFAM" id="SSF46557">
    <property type="entry name" value="GreA transcript cleavage protein, N-terminal domain"/>
    <property type="match status" value="1"/>
</dbReference>
<evidence type="ECO:0000256" key="1">
    <source>
        <dbReference type="ARBA" id="ARBA00008213"/>
    </source>
</evidence>
<dbReference type="Pfam" id="PF03449">
    <property type="entry name" value="GreA_GreB_N"/>
    <property type="match status" value="1"/>
</dbReference>
<gene>
    <name evidence="8" type="primary">greA</name>
    <name evidence="12" type="ORF">A2382_03470</name>
</gene>
<dbReference type="Gene3D" id="3.10.50.30">
    <property type="entry name" value="Transcription elongation factor, GreA/GreB, C-terminal domain"/>
    <property type="match status" value="1"/>
</dbReference>
<evidence type="ECO:0000256" key="9">
    <source>
        <dbReference type="RuleBase" id="RU000556"/>
    </source>
</evidence>
<evidence type="ECO:0000256" key="3">
    <source>
        <dbReference type="ARBA" id="ARBA00023015"/>
    </source>
</evidence>
<dbReference type="EMBL" id="MGHY01000025">
    <property type="protein sequence ID" value="OGM78926.1"/>
    <property type="molecule type" value="Genomic_DNA"/>
</dbReference>
<evidence type="ECO:0000259" key="10">
    <source>
        <dbReference type="Pfam" id="PF01272"/>
    </source>
</evidence>
<dbReference type="SUPFAM" id="SSF54534">
    <property type="entry name" value="FKBP-like"/>
    <property type="match status" value="1"/>
</dbReference>
<dbReference type="PANTHER" id="PTHR30437:SF4">
    <property type="entry name" value="TRANSCRIPTION ELONGATION FACTOR GREA"/>
    <property type="match status" value="1"/>
</dbReference>
<evidence type="ECO:0000256" key="8">
    <source>
        <dbReference type="HAMAP-Rule" id="MF_00105"/>
    </source>
</evidence>
<sequence length="156" mass="17321">MNNHQKQIQISQQGLDALKKELDELVSTKRPEIVDRLERARNEGDLTENSAYNDSKEDLEFLDGRIEELKDVIENALIIQLTVANGTVQMGTKVTVAIDGDENVFEIVGEWEADPINKKISHESPLGKALIGKAIGEQVEVEAPAGKIVYEIKNVN</sequence>
<comment type="similarity">
    <text evidence="1 8 9">Belongs to the GreA/GreB family.</text>
</comment>
<dbReference type="Pfam" id="PF01272">
    <property type="entry name" value="GreA_GreB"/>
    <property type="match status" value="1"/>
</dbReference>
<comment type="function">
    <text evidence="6 8 9">Necessary for efficient RNA polymerase transcription elongation past template-encoded arresting sites. The arresting sites in DNA have the property of trapping a certain fraction of elongating RNA polymerases that pass through, resulting in locked ternary complexes. Cleavage of the nascent transcript by cleavage factors such as GreA or GreB allows the resumption of elongation from the new 3'terminus. GreA releases sequences of 2 to 3 nucleotides.</text>
</comment>
<dbReference type="FunFam" id="3.10.50.30:FF:000001">
    <property type="entry name" value="Transcription elongation factor GreA"/>
    <property type="match status" value="1"/>
</dbReference>
<dbReference type="HAMAP" id="MF_00105">
    <property type="entry name" value="GreA_GreB"/>
    <property type="match status" value="1"/>
</dbReference>
<keyword evidence="5 8" id="KW-0804">Transcription</keyword>
<dbReference type="GO" id="GO:0003677">
    <property type="term" value="F:DNA binding"/>
    <property type="evidence" value="ECO:0007669"/>
    <property type="project" value="UniProtKB-UniRule"/>
</dbReference>
<dbReference type="PIRSF" id="PIRSF006092">
    <property type="entry name" value="GreA_GreB"/>
    <property type="match status" value="1"/>
</dbReference>
<dbReference type="InterPro" id="IPR036953">
    <property type="entry name" value="GreA/GreB_C_sf"/>
</dbReference>
<evidence type="ECO:0000256" key="5">
    <source>
        <dbReference type="ARBA" id="ARBA00023163"/>
    </source>
</evidence>
<keyword evidence="4 8" id="KW-0238">DNA-binding</keyword>
<dbReference type="FunFam" id="1.10.287.180:FF:000001">
    <property type="entry name" value="Transcription elongation factor GreA"/>
    <property type="match status" value="1"/>
</dbReference>
<evidence type="ECO:0000256" key="6">
    <source>
        <dbReference type="ARBA" id="ARBA00024916"/>
    </source>
</evidence>
<keyword evidence="3 8" id="KW-0805">Transcription regulation</keyword>
<organism evidence="12 13">
    <name type="scientific">Candidatus Woesebacteria bacterium RIFOXYB1_FULL_38_16</name>
    <dbReference type="NCBI Taxonomy" id="1802538"/>
    <lineage>
        <taxon>Bacteria</taxon>
        <taxon>Candidatus Woeseibacteriota</taxon>
    </lineage>
</organism>
<reference evidence="12 13" key="1">
    <citation type="journal article" date="2016" name="Nat. Commun.">
        <title>Thousands of microbial genomes shed light on interconnected biogeochemical processes in an aquifer system.</title>
        <authorList>
            <person name="Anantharaman K."/>
            <person name="Brown C.T."/>
            <person name="Hug L.A."/>
            <person name="Sharon I."/>
            <person name="Castelle C.J."/>
            <person name="Probst A.J."/>
            <person name="Thomas B.C."/>
            <person name="Singh A."/>
            <person name="Wilkins M.J."/>
            <person name="Karaoz U."/>
            <person name="Brodie E.L."/>
            <person name="Williams K.H."/>
            <person name="Hubbard S.S."/>
            <person name="Banfield J.F."/>
        </authorList>
    </citation>
    <scope>NUCLEOTIDE SEQUENCE [LARGE SCALE GENOMIC DNA]</scope>
</reference>
<dbReference type="AlphaFoldDB" id="A0A1F8CS70"/>
<dbReference type="InterPro" id="IPR022691">
    <property type="entry name" value="Tscrpt_elong_fac_GreA/B_N"/>
</dbReference>
<dbReference type="PANTHER" id="PTHR30437">
    <property type="entry name" value="TRANSCRIPTION ELONGATION FACTOR GREA"/>
    <property type="match status" value="1"/>
</dbReference>
<dbReference type="PROSITE" id="PS00829">
    <property type="entry name" value="GREAB_1"/>
    <property type="match status" value="1"/>
</dbReference>
<proteinExistence type="inferred from homology"/>
<dbReference type="InterPro" id="IPR028624">
    <property type="entry name" value="Tscrpt_elong_fac_GreA/B"/>
</dbReference>
<accession>A0A1F8CS70</accession>
<dbReference type="InterPro" id="IPR036805">
    <property type="entry name" value="Tscrpt_elong_fac_GreA/B_N_sf"/>
</dbReference>
<evidence type="ECO:0000256" key="2">
    <source>
        <dbReference type="ARBA" id="ARBA00013729"/>
    </source>
</evidence>
<evidence type="ECO:0000256" key="7">
    <source>
        <dbReference type="ARBA" id="ARBA00030776"/>
    </source>
</evidence>
<dbReference type="PROSITE" id="PS00830">
    <property type="entry name" value="GREAB_2"/>
    <property type="match status" value="1"/>
</dbReference>
<dbReference type="NCBIfam" id="TIGR01462">
    <property type="entry name" value="greA"/>
    <property type="match status" value="1"/>
</dbReference>
<dbReference type="STRING" id="1802538.A2382_03470"/>
<name>A0A1F8CS70_9BACT</name>
<dbReference type="Gene3D" id="1.10.287.180">
    <property type="entry name" value="Transcription elongation factor, GreA/GreB, N-terminal domain"/>
    <property type="match status" value="1"/>
</dbReference>
<dbReference type="NCBIfam" id="NF001263">
    <property type="entry name" value="PRK00226.1-4"/>
    <property type="match status" value="1"/>
</dbReference>